<dbReference type="PROSITE" id="PS50206">
    <property type="entry name" value="RHODANESE_3"/>
    <property type="match status" value="1"/>
</dbReference>
<reference evidence="2" key="1">
    <citation type="submission" date="2025-08" db="UniProtKB">
        <authorList>
            <consortium name="Ensembl"/>
        </authorList>
    </citation>
    <scope>IDENTIFICATION</scope>
</reference>
<dbReference type="HOGENOM" id="CLU_152649_0_0_1"/>
<dbReference type="InterPro" id="IPR036873">
    <property type="entry name" value="Rhodanese-like_dom_sf"/>
</dbReference>
<dbReference type="Pfam" id="PF00581">
    <property type="entry name" value="Rhodanese"/>
    <property type="match status" value="1"/>
</dbReference>
<name>S4RS98_PETMA</name>
<proteinExistence type="predicted"/>
<dbReference type="Gene3D" id="3.40.250.10">
    <property type="entry name" value="Rhodanese-like domain"/>
    <property type="match status" value="1"/>
</dbReference>
<evidence type="ECO:0000259" key="1">
    <source>
        <dbReference type="PROSITE" id="PS50206"/>
    </source>
</evidence>
<dbReference type="SUPFAM" id="SSF52821">
    <property type="entry name" value="Rhodanese/Cell cycle control phosphatase"/>
    <property type="match status" value="1"/>
</dbReference>
<dbReference type="STRING" id="7757.ENSPMAP00000008087"/>
<dbReference type="GeneTree" id="ENSGT00940000157164"/>
<reference evidence="2" key="2">
    <citation type="submission" date="2025-09" db="UniProtKB">
        <authorList>
            <consortium name="Ensembl"/>
        </authorList>
    </citation>
    <scope>IDENTIFICATION</scope>
</reference>
<sequence>MVGGKVVGPRPMEADALAAVLRRRDSRSTLIVDSRPFVEFASSHIVGAVNVGSSTLVKRRLQQDRVSVRELVQHAAQAQVDTTECRSVVVYDQSTRDVRRLAPDHFVCVLLAKLERTFPGVALLTGNARERAR</sequence>
<accession>S4RS98</accession>
<dbReference type="CDD" id="cd01446">
    <property type="entry name" value="DSP_MapKP"/>
    <property type="match status" value="1"/>
</dbReference>
<dbReference type="AlphaFoldDB" id="S4RS98"/>
<dbReference type="OMA" id="SFVEYNT"/>
<dbReference type="Ensembl" id="ENSPMAT00000008123.1">
    <property type="protein sequence ID" value="ENSPMAP00000008087.1"/>
    <property type="gene ID" value="ENSPMAG00000007347.1"/>
</dbReference>
<feature type="domain" description="Rhodanese" evidence="1">
    <location>
        <begin position="25"/>
        <end position="94"/>
    </location>
</feature>
<evidence type="ECO:0000313" key="2">
    <source>
        <dbReference type="Ensembl" id="ENSPMAP00000008087.1"/>
    </source>
</evidence>
<dbReference type="InterPro" id="IPR001763">
    <property type="entry name" value="Rhodanese-like_dom"/>
</dbReference>
<protein>
    <recommendedName>
        <fullName evidence="1">Rhodanese domain-containing protein</fullName>
    </recommendedName>
</protein>
<organism evidence="2">
    <name type="scientific">Petromyzon marinus</name>
    <name type="common">Sea lamprey</name>
    <dbReference type="NCBI Taxonomy" id="7757"/>
    <lineage>
        <taxon>Eukaryota</taxon>
        <taxon>Metazoa</taxon>
        <taxon>Chordata</taxon>
        <taxon>Craniata</taxon>
        <taxon>Vertebrata</taxon>
        <taxon>Cyclostomata</taxon>
        <taxon>Hyperoartia</taxon>
        <taxon>Petromyzontiformes</taxon>
        <taxon>Petromyzontidae</taxon>
        <taxon>Petromyzon</taxon>
    </lineage>
</organism>
<dbReference type="FunFam" id="3.40.250.10:FF:000020">
    <property type="entry name" value="Dual specificity protein phosphatase 8"/>
    <property type="match status" value="1"/>
</dbReference>